<reference evidence="2 3" key="1">
    <citation type="submission" date="2017-07" db="EMBL/GenBank/DDBJ databases">
        <title>Complete genome sequence of Oryzomicrobium terrae TPP412.</title>
        <authorList>
            <person name="Chiu L.-W."/>
            <person name="Lo K.-J."/>
            <person name="Tsai Y.-M."/>
            <person name="Lin S.-S."/>
            <person name="Kuo C.-H."/>
            <person name="Liu C.-T."/>
        </authorList>
    </citation>
    <scope>NUCLEOTIDE SEQUENCE [LARGE SCALE GENOMIC DNA]</scope>
    <source>
        <strain evidence="2 3">TPP412</strain>
    </source>
</reference>
<feature type="compositionally biased region" description="Polar residues" evidence="1">
    <location>
        <begin position="94"/>
        <end position="111"/>
    </location>
</feature>
<organism evidence="2 3">
    <name type="scientific">Oryzomicrobium terrae</name>
    <dbReference type="NCBI Taxonomy" id="1735038"/>
    <lineage>
        <taxon>Bacteria</taxon>
        <taxon>Pseudomonadati</taxon>
        <taxon>Pseudomonadota</taxon>
        <taxon>Betaproteobacteria</taxon>
        <taxon>Rhodocyclales</taxon>
        <taxon>Rhodocyclaceae</taxon>
        <taxon>Oryzomicrobium</taxon>
    </lineage>
</organism>
<keyword evidence="3" id="KW-1185">Reference proteome</keyword>
<sequence>MGFYGISMITMQHGVIDQVFLHQFKQTEADPLHVHVEDGEWTPSSAVANLSRRGDQIWVMRKVVTGWKLHERVWCKQLSDGRDGLESHDANGDVSESLQELPQPTQKTLPP</sequence>
<evidence type="ECO:0000313" key="3">
    <source>
        <dbReference type="Proteomes" id="UP000323671"/>
    </source>
</evidence>
<feature type="region of interest" description="Disordered" evidence="1">
    <location>
        <begin position="81"/>
        <end position="111"/>
    </location>
</feature>
<evidence type="ECO:0000256" key="1">
    <source>
        <dbReference type="SAM" id="MobiDB-lite"/>
    </source>
</evidence>
<feature type="compositionally biased region" description="Basic and acidic residues" evidence="1">
    <location>
        <begin position="81"/>
        <end position="91"/>
    </location>
</feature>
<dbReference type="KEGG" id="otr:OTERR_13290"/>
<dbReference type="Proteomes" id="UP000323671">
    <property type="component" value="Chromosome"/>
</dbReference>
<protein>
    <submittedName>
        <fullName evidence="2">Uncharacterized protein</fullName>
    </submittedName>
</protein>
<dbReference type="EMBL" id="CP022579">
    <property type="protein sequence ID" value="QEL64805.1"/>
    <property type="molecule type" value="Genomic_DNA"/>
</dbReference>
<accession>A0A5C1E857</accession>
<evidence type="ECO:0000313" key="2">
    <source>
        <dbReference type="EMBL" id="QEL64805.1"/>
    </source>
</evidence>
<proteinExistence type="predicted"/>
<dbReference type="AlphaFoldDB" id="A0A5C1E857"/>
<gene>
    <name evidence="2" type="ORF">OTERR_13290</name>
</gene>
<name>A0A5C1E857_9RHOO</name>